<accession>A0A1M2VTQ6</accession>
<sequence>MATDHDATPSPKPECTEESPSVPTPRTAPHPFDKPSADVVIRSCDLVEFRVRSHILMEASPVLETMLAQPPPPHQQPAPAWARKQTSSSPVLELQEDGQTLEMLLRICYPIVSPESYASPGEVESALRAAMKYEMALPIKVLGDYVKSTIAPDSPLQAWAIACRLGLEYLATHAAQESLYHSDIDFAGLGNMEGITAGQYYRLMEYRQKNGDVAENYLLLKPTLSSEEQEATNASSSDSPPSPPSFPDMPGANLICRSSDGIEFRVRKDLLWDASWELRQTIQAAERAHNAACKAGSSSSDEDEDKDMPAMPRVEIGEKAAVLAQLFSFYRLGRDYQFPSQDIHTLANVMVAARKYNAHRLYELAQLRLSPLASSSPLRTYIVTVTRGLDDCARAAARKAIDLPLETIYLEELEQCPALAYHRLLSYRMACQSIAKDYLQAIYCSPSRLVTPATPGNIASPAPPPCASTSAAPPMPSVSRAPRVSVPFGDLQSGRFRSSSPWLPTYVASICEDASTCPGTAMRKQRKVFVDATTAGNAWCSQCQLLASDLLKLRSGLLSIPTKASENLFLRSQPKHCIPYINPIK</sequence>
<organism evidence="2 3">
    <name type="scientific">Trametes pubescens</name>
    <name type="common">White-rot fungus</name>
    <dbReference type="NCBI Taxonomy" id="154538"/>
    <lineage>
        <taxon>Eukaryota</taxon>
        <taxon>Fungi</taxon>
        <taxon>Dikarya</taxon>
        <taxon>Basidiomycota</taxon>
        <taxon>Agaricomycotina</taxon>
        <taxon>Agaricomycetes</taxon>
        <taxon>Polyporales</taxon>
        <taxon>Polyporaceae</taxon>
        <taxon>Trametes</taxon>
    </lineage>
</organism>
<dbReference type="CDD" id="cd18186">
    <property type="entry name" value="BTB_POZ_ZBTB_KLHL-like"/>
    <property type="match status" value="1"/>
</dbReference>
<proteinExistence type="predicted"/>
<protein>
    <submittedName>
        <fullName evidence="2">Uncharacterized protein</fullName>
    </submittedName>
</protein>
<dbReference type="Gene3D" id="3.30.710.10">
    <property type="entry name" value="Potassium Channel Kv1.1, Chain A"/>
    <property type="match status" value="1"/>
</dbReference>
<dbReference type="STRING" id="154538.A0A1M2VTQ6"/>
<feature type="region of interest" description="Disordered" evidence="1">
    <location>
        <begin position="228"/>
        <end position="251"/>
    </location>
</feature>
<feature type="region of interest" description="Disordered" evidence="1">
    <location>
        <begin position="67"/>
        <end position="91"/>
    </location>
</feature>
<dbReference type="OMA" id="YISAGHY"/>
<evidence type="ECO:0000313" key="2">
    <source>
        <dbReference type="EMBL" id="OJT10902.1"/>
    </source>
</evidence>
<dbReference type="OrthoDB" id="3164835at2759"/>
<dbReference type="InterPro" id="IPR011333">
    <property type="entry name" value="SKP1/BTB/POZ_sf"/>
</dbReference>
<keyword evidence="3" id="KW-1185">Reference proteome</keyword>
<feature type="region of interest" description="Disordered" evidence="1">
    <location>
        <begin position="1"/>
        <end position="35"/>
    </location>
</feature>
<evidence type="ECO:0000256" key="1">
    <source>
        <dbReference type="SAM" id="MobiDB-lite"/>
    </source>
</evidence>
<dbReference type="AlphaFoldDB" id="A0A1M2VTQ6"/>
<evidence type="ECO:0000313" key="3">
    <source>
        <dbReference type="Proteomes" id="UP000184267"/>
    </source>
</evidence>
<comment type="caution">
    <text evidence="2">The sequence shown here is derived from an EMBL/GenBank/DDBJ whole genome shotgun (WGS) entry which is preliminary data.</text>
</comment>
<reference evidence="2 3" key="1">
    <citation type="submission" date="2016-10" db="EMBL/GenBank/DDBJ databases">
        <title>Genome sequence of the basidiomycete white-rot fungus Trametes pubescens.</title>
        <authorList>
            <person name="Makela M.R."/>
            <person name="Granchi Z."/>
            <person name="Peng M."/>
            <person name="De Vries R.P."/>
            <person name="Grigoriev I."/>
            <person name="Riley R."/>
            <person name="Hilden K."/>
        </authorList>
    </citation>
    <scope>NUCLEOTIDE SEQUENCE [LARGE SCALE GENOMIC DNA]</scope>
    <source>
        <strain evidence="2 3">FBCC735</strain>
    </source>
</reference>
<dbReference type="Proteomes" id="UP000184267">
    <property type="component" value="Unassembled WGS sequence"/>
</dbReference>
<name>A0A1M2VTQ6_TRAPU</name>
<gene>
    <name evidence="2" type="ORF">TRAPUB_12586</name>
</gene>
<dbReference type="EMBL" id="MNAD01000712">
    <property type="protein sequence ID" value="OJT10902.1"/>
    <property type="molecule type" value="Genomic_DNA"/>
</dbReference>